<dbReference type="InterPro" id="IPR043519">
    <property type="entry name" value="NT_sf"/>
</dbReference>
<dbReference type="PANTHER" id="PTHR33933">
    <property type="entry name" value="NUCLEOTIDYLTRANSFERASE"/>
    <property type="match status" value="1"/>
</dbReference>
<dbReference type="Gene3D" id="3.30.460.10">
    <property type="entry name" value="Beta Polymerase, domain 2"/>
    <property type="match status" value="1"/>
</dbReference>
<evidence type="ECO:0000259" key="1">
    <source>
        <dbReference type="Pfam" id="PF01909"/>
    </source>
</evidence>
<organism evidence="2 3">
    <name type="scientific">Candidatus Gottesmanbacteria bacterium RIFCSPLOWO2_01_FULL_46_21</name>
    <dbReference type="NCBI Taxonomy" id="1798393"/>
    <lineage>
        <taxon>Bacteria</taxon>
        <taxon>Candidatus Gottesmaniibacteriota</taxon>
    </lineage>
</organism>
<dbReference type="GO" id="GO:0016779">
    <property type="term" value="F:nucleotidyltransferase activity"/>
    <property type="evidence" value="ECO:0007669"/>
    <property type="project" value="InterPro"/>
</dbReference>
<dbReference type="SUPFAM" id="SSF81301">
    <property type="entry name" value="Nucleotidyltransferase"/>
    <property type="match status" value="1"/>
</dbReference>
<name>A0A1F6AYZ4_9BACT</name>
<dbReference type="InterPro" id="IPR052548">
    <property type="entry name" value="Type_VII_TA_antitoxin"/>
</dbReference>
<evidence type="ECO:0000313" key="3">
    <source>
        <dbReference type="Proteomes" id="UP000178461"/>
    </source>
</evidence>
<accession>A0A1F6AYZ4</accession>
<comment type="caution">
    <text evidence="2">The sequence shown here is derived from an EMBL/GenBank/DDBJ whole genome shotgun (WGS) entry which is preliminary data.</text>
</comment>
<dbReference type="AlphaFoldDB" id="A0A1F6AYZ4"/>
<feature type="domain" description="Polymerase nucleotidyl transferase" evidence="1">
    <location>
        <begin position="12"/>
        <end position="87"/>
    </location>
</feature>
<gene>
    <name evidence="2" type="ORF">A2971_05165</name>
</gene>
<dbReference type="Proteomes" id="UP000178461">
    <property type="component" value="Unassembled WGS sequence"/>
</dbReference>
<evidence type="ECO:0000313" key="2">
    <source>
        <dbReference type="EMBL" id="OGG29896.1"/>
    </source>
</evidence>
<sequence length="107" mass="12594">MTQQTKQQLDIIVHEIVTKYQPEKIILFGSAVRGEQTPDSDIDLLIIKKTTDRPADRLYRVWHSLTDWDVPVDFSVYTPEEFRRAQQERSLFITDILHEGKTLYETS</sequence>
<proteinExistence type="predicted"/>
<protein>
    <recommendedName>
        <fullName evidence="1">Polymerase nucleotidyl transferase domain-containing protein</fullName>
    </recommendedName>
</protein>
<reference evidence="2 3" key="1">
    <citation type="journal article" date="2016" name="Nat. Commun.">
        <title>Thousands of microbial genomes shed light on interconnected biogeochemical processes in an aquifer system.</title>
        <authorList>
            <person name="Anantharaman K."/>
            <person name="Brown C.T."/>
            <person name="Hug L.A."/>
            <person name="Sharon I."/>
            <person name="Castelle C.J."/>
            <person name="Probst A.J."/>
            <person name="Thomas B.C."/>
            <person name="Singh A."/>
            <person name="Wilkins M.J."/>
            <person name="Karaoz U."/>
            <person name="Brodie E.L."/>
            <person name="Williams K.H."/>
            <person name="Hubbard S.S."/>
            <person name="Banfield J.F."/>
        </authorList>
    </citation>
    <scope>NUCLEOTIDE SEQUENCE [LARGE SCALE GENOMIC DNA]</scope>
</reference>
<dbReference type="InterPro" id="IPR002934">
    <property type="entry name" value="Polymerase_NTP_transf_dom"/>
</dbReference>
<dbReference type="PANTHER" id="PTHR33933:SF1">
    <property type="entry name" value="PROTEIN ADENYLYLTRANSFERASE MNTA-RELATED"/>
    <property type="match status" value="1"/>
</dbReference>
<dbReference type="CDD" id="cd05403">
    <property type="entry name" value="NT_KNTase_like"/>
    <property type="match status" value="1"/>
</dbReference>
<dbReference type="Pfam" id="PF01909">
    <property type="entry name" value="NTP_transf_2"/>
    <property type="match status" value="1"/>
</dbReference>
<dbReference type="EMBL" id="MFJW01000012">
    <property type="protein sequence ID" value="OGG29896.1"/>
    <property type="molecule type" value="Genomic_DNA"/>
</dbReference>